<reference evidence="11" key="2">
    <citation type="submission" date="2021-09" db="EMBL/GenBank/DDBJ databases">
        <authorList>
            <person name="Jia N."/>
            <person name="Wang J."/>
            <person name="Shi W."/>
            <person name="Du L."/>
            <person name="Sun Y."/>
            <person name="Zhan W."/>
            <person name="Jiang J."/>
            <person name="Wang Q."/>
            <person name="Zhang B."/>
            <person name="Ji P."/>
            <person name="Sakyi L.B."/>
            <person name="Cui X."/>
            <person name="Yuan T."/>
            <person name="Jiang B."/>
            <person name="Yang W."/>
            <person name="Lam T.T.-Y."/>
            <person name="Chang Q."/>
            <person name="Ding S."/>
            <person name="Wang X."/>
            <person name="Zhu J."/>
            <person name="Ruan X."/>
            <person name="Zhao L."/>
            <person name="Wei J."/>
            <person name="Que T."/>
            <person name="Du C."/>
            <person name="Cheng J."/>
            <person name="Dai P."/>
            <person name="Han X."/>
            <person name="Huang E."/>
            <person name="Gao Y."/>
            <person name="Liu J."/>
            <person name="Shao H."/>
            <person name="Ye R."/>
            <person name="Li L."/>
            <person name="Wei W."/>
            <person name="Wang X."/>
            <person name="Wang C."/>
            <person name="Huo Q."/>
            <person name="Li W."/>
            <person name="Guo W."/>
            <person name="Chen H."/>
            <person name="Chen S."/>
            <person name="Zhou L."/>
            <person name="Zhou L."/>
            <person name="Ni X."/>
            <person name="Tian J."/>
            <person name="Zhou Y."/>
            <person name="Sheng Y."/>
            <person name="Liu T."/>
            <person name="Pan Y."/>
            <person name="Xia L."/>
            <person name="Li J."/>
            <person name="Zhao F."/>
            <person name="Cao W."/>
        </authorList>
    </citation>
    <scope>NUCLEOTIDE SEQUENCE</scope>
    <source>
        <strain evidence="11">Rmic-2018</strain>
        <tissue evidence="11">Larvae</tissue>
    </source>
</reference>
<keyword evidence="12" id="KW-1185">Reference proteome</keyword>
<evidence type="ECO:0000256" key="2">
    <source>
        <dbReference type="ARBA" id="ARBA00022516"/>
    </source>
</evidence>
<feature type="transmembrane region" description="Helical" evidence="10">
    <location>
        <begin position="145"/>
        <end position="163"/>
    </location>
</feature>
<dbReference type="Pfam" id="PF01151">
    <property type="entry name" value="ELO"/>
    <property type="match status" value="1"/>
</dbReference>
<dbReference type="EC" id="2.3.1.199" evidence="10"/>
<dbReference type="PANTHER" id="PTHR11157">
    <property type="entry name" value="FATTY ACID ACYL TRANSFERASE-RELATED"/>
    <property type="match status" value="1"/>
</dbReference>
<dbReference type="PANTHER" id="PTHR11157:SF69">
    <property type="entry name" value="ELONGATION OF VERY LONG CHAIN FATTY ACIDS PROTEIN 7"/>
    <property type="match status" value="1"/>
</dbReference>
<keyword evidence="7 10" id="KW-0443">Lipid metabolism</keyword>
<dbReference type="GO" id="GO:0030148">
    <property type="term" value="P:sphingolipid biosynthetic process"/>
    <property type="evidence" value="ECO:0007669"/>
    <property type="project" value="TreeGrafter"/>
</dbReference>
<feature type="transmembrane region" description="Helical" evidence="10">
    <location>
        <begin position="62"/>
        <end position="85"/>
    </location>
</feature>
<proteinExistence type="inferred from homology"/>
<evidence type="ECO:0000256" key="5">
    <source>
        <dbReference type="ARBA" id="ARBA00022832"/>
    </source>
</evidence>
<keyword evidence="3 10" id="KW-0808">Transferase</keyword>
<comment type="caution">
    <text evidence="11">The sequence shown here is derived from an EMBL/GenBank/DDBJ whole genome shotgun (WGS) entry which is preliminary data.</text>
</comment>
<dbReference type="VEuPathDB" id="VectorBase:LOC119169513"/>
<evidence type="ECO:0000313" key="11">
    <source>
        <dbReference type="EMBL" id="KAH8024746.1"/>
    </source>
</evidence>
<dbReference type="InterPro" id="IPR002076">
    <property type="entry name" value="ELO_fam"/>
</dbReference>
<protein>
    <recommendedName>
        <fullName evidence="10">Elongation of very long chain fatty acids protein</fullName>
        <ecNumber evidence="10">2.3.1.199</ecNumber>
    </recommendedName>
    <alternativeName>
        <fullName evidence="10">Very-long-chain 3-oxoacyl-CoA synthase</fullName>
    </alternativeName>
</protein>
<evidence type="ECO:0000313" key="12">
    <source>
        <dbReference type="Proteomes" id="UP000821866"/>
    </source>
</evidence>
<keyword evidence="6 10" id="KW-1133">Transmembrane helix</keyword>
<keyword evidence="4 10" id="KW-0812">Transmembrane</keyword>
<dbReference type="AlphaFoldDB" id="A0A9J6DSE1"/>
<evidence type="ECO:0000256" key="9">
    <source>
        <dbReference type="ARBA" id="ARBA00023160"/>
    </source>
</evidence>
<dbReference type="GO" id="GO:0042761">
    <property type="term" value="P:very long-chain fatty acid biosynthetic process"/>
    <property type="evidence" value="ECO:0007669"/>
    <property type="project" value="TreeGrafter"/>
</dbReference>
<gene>
    <name evidence="11" type="ORF">HPB51_001160</name>
</gene>
<evidence type="ECO:0000256" key="6">
    <source>
        <dbReference type="ARBA" id="ARBA00022989"/>
    </source>
</evidence>
<dbReference type="EMBL" id="JABSTU010000007">
    <property type="protein sequence ID" value="KAH8024746.1"/>
    <property type="molecule type" value="Genomic_DNA"/>
</dbReference>
<name>A0A9J6DSE1_RHIMP</name>
<feature type="transmembrane region" description="Helical" evidence="10">
    <location>
        <begin position="114"/>
        <end position="133"/>
    </location>
</feature>
<keyword evidence="9 10" id="KW-0275">Fatty acid biosynthesis</keyword>
<keyword evidence="2 10" id="KW-0444">Lipid biosynthesis</keyword>
<evidence type="ECO:0000256" key="8">
    <source>
        <dbReference type="ARBA" id="ARBA00023136"/>
    </source>
</evidence>
<comment type="catalytic activity">
    <reaction evidence="10">
        <text>a very-long-chain acyl-CoA + malonyl-CoA + H(+) = a very-long-chain 3-oxoacyl-CoA + CO2 + CoA</text>
        <dbReference type="Rhea" id="RHEA:32727"/>
        <dbReference type="ChEBI" id="CHEBI:15378"/>
        <dbReference type="ChEBI" id="CHEBI:16526"/>
        <dbReference type="ChEBI" id="CHEBI:57287"/>
        <dbReference type="ChEBI" id="CHEBI:57384"/>
        <dbReference type="ChEBI" id="CHEBI:90725"/>
        <dbReference type="ChEBI" id="CHEBI:90736"/>
        <dbReference type="EC" id="2.3.1.199"/>
    </reaction>
</comment>
<evidence type="ECO:0000256" key="10">
    <source>
        <dbReference type="RuleBase" id="RU361115"/>
    </source>
</evidence>
<comment type="subcellular location">
    <subcellularLocation>
        <location evidence="1">Membrane</location>
        <topology evidence="1">Multi-pass membrane protein</topology>
    </subcellularLocation>
</comment>
<feature type="transmembrane region" description="Helical" evidence="10">
    <location>
        <begin position="207"/>
        <end position="225"/>
    </location>
</feature>
<evidence type="ECO:0000256" key="3">
    <source>
        <dbReference type="ARBA" id="ARBA00022679"/>
    </source>
</evidence>
<evidence type="ECO:0000256" key="1">
    <source>
        <dbReference type="ARBA" id="ARBA00004141"/>
    </source>
</evidence>
<accession>A0A9J6DSE1</accession>
<keyword evidence="8 10" id="KW-0472">Membrane</keyword>
<evidence type="ECO:0000256" key="7">
    <source>
        <dbReference type="ARBA" id="ARBA00023098"/>
    </source>
</evidence>
<dbReference type="Proteomes" id="UP000821866">
    <property type="component" value="Unassembled WGS sequence"/>
</dbReference>
<keyword evidence="5 10" id="KW-0276">Fatty acid metabolism</keyword>
<organism evidence="11 12">
    <name type="scientific">Rhipicephalus microplus</name>
    <name type="common">Cattle tick</name>
    <name type="synonym">Boophilus microplus</name>
    <dbReference type="NCBI Taxonomy" id="6941"/>
    <lineage>
        <taxon>Eukaryota</taxon>
        <taxon>Metazoa</taxon>
        <taxon>Ecdysozoa</taxon>
        <taxon>Arthropoda</taxon>
        <taxon>Chelicerata</taxon>
        <taxon>Arachnida</taxon>
        <taxon>Acari</taxon>
        <taxon>Parasitiformes</taxon>
        <taxon>Ixodida</taxon>
        <taxon>Ixodoidea</taxon>
        <taxon>Ixodidae</taxon>
        <taxon>Rhipicephalinae</taxon>
        <taxon>Rhipicephalus</taxon>
        <taxon>Boophilus</taxon>
    </lineage>
</organism>
<evidence type="ECO:0000256" key="4">
    <source>
        <dbReference type="ARBA" id="ARBA00022692"/>
    </source>
</evidence>
<dbReference type="GO" id="GO:0034625">
    <property type="term" value="P:fatty acid elongation, monounsaturated fatty acid"/>
    <property type="evidence" value="ECO:0007669"/>
    <property type="project" value="TreeGrafter"/>
</dbReference>
<feature type="transmembrane region" description="Helical" evidence="10">
    <location>
        <begin position="31"/>
        <end position="50"/>
    </location>
</feature>
<dbReference type="GO" id="GO:0009922">
    <property type="term" value="F:fatty acid elongase activity"/>
    <property type="evidence" value="ECO:0007669"/>
    <property type="project" value="UniProtKB-EC"/>
</dbReference>
<sequence>MSFFDDVVDAFIDTCDSRVRTWPLMGNPTTMLLLVTGYVTLSIWWAPWFMRSRGPFHVRGLVRAYDLAMVLWNAYFAVAMARLSYFHEDEQKRYSWLCQGPNYTRRGLPLLSLAWWYLIMKIVDLFDTATFVMTKRMSHLTTLHVFHHVCVIGVMWMSVQTGVLGQNVFPMIVNSLVNVPTYSYYFLATFGPVARNWLWWKRYLTELQIAQLASFAIFGAVPLFVDCGFPRWMALIMTGIPLVLLVMFCGFYRRSYSAKRSIGWLEECCDVEAHSKRG</sequence>
<feature type="transmembrane region" description="Helical" evidence="10">
    <location>
        <begin position="231"/>
        <end position="252"/>
    </location>
</feature>
<comment type="similarity">
    <text evidence="10">Belongs to the ELO family.</text>
</comment>
<dbReference type="GO" id="GO:0019367">
    <property type="term" value="P:fatty acid elongation, saturated fatty acid"/>
    <property type="evidence" value="ECO:0007669"/>
    <property type="project" value="TreeGrafter"/>
</dbReference>
<dbReference type="GO" id="GO:0034626">
    <property type="term" value="P:fatty acid elongation, polyunsaturated fatty acid"/>
    <property type="evidence" value="ECO:0007669"/>
    <property type="project" value="TreeGrafter"/>
</dbReference>
<dbReference type="GO" id="GO:0005789">
    <property type="term" value="C:endoplasmic reticulum membrane"/>
    <property type="evidence" value="ECO:0007669"/>
    <property type="project" value="TreeGrafter"/>
</dbReference>
<reference evidence="11" key="1">
    <citation type="journal article" date="2020" name="Cell">
        <title>Large-Scale Comparative Analyses of Tick Genomes Elucidate Their Genetic Diversity and Vector Capacities.</title>
        <authorList>
            <consortium name="Tick Genome and Microbiome Consortium (TIGMIC)"/>
            <person name="Jia N."/>
            <person name="Wang J."/>
            <person name="Shi W."/>
            <person name="Du L."/>
            <person name="Sun Y."/>
            <person name="Zhan W."/>
            <person name="Jiang J.F."/>
            <person name="Wang Q."/>
            <person name="Zhang B."/>
            <person name="Ji P."/>
            <person name="Bell-Sakyi L."/>
            <person name="Cui X.M."/>
            <person name="Yuan T.T."/>
            <person name="Jiang B.G."/>
            <person name="Yang W.F."/>
            <person name="Lam T.T."/>
            <person name="Chang Q.C."/>
            <person name="Ding S.J."/>
            <person name="Wang X.J."/>
            <person name="Zhu J.G."/>
            <person name="Ruan X.D."/>
            <person name="Zhao L."/>
            <person name="Wei J.T."/>
            <person name="Ye R.Z."/>
            <person name="Que T.C."/>
            <person name="Du C.H."/>
            <person name="Zhou Y.H."/>
            <person name="Cheng J.X."/>
            <person name="Dai P.F."/>
            <person name="Guo W.B."/>
            <person name="Han X.H."/>
            <person name="Huang E.J."/>
            <person name="Li L.F."/>
            <person name="Wei W."/>
            <person name="Gao Y.C."/>
            <person name="Liu J.Z."/>
            <person name="Shao H.Z."/>
            <person name="Wang X."/>
            <person name="Wang C.C."/>
            <person name="Yang T.C."/>
            <person name="Huo Q.B."/>
            <person name="Li W."/>
            <person name="Chen H.Y."/>
            <person name="Chen S.E."/>
            <person name="Zhou L.G."/>
            <person name="Ni X.B."/>
            <person name="Tian J.H."/>
            <person name="Sheng Y."/>
            <person name="Liu T."/>
            <person name="Pan Y.S."/>
            <person name="Xia L.Y."/>
            <person name="Li J."/>
            <person name="Zhao F."/>
            <person name="Cao W.C."/>
        </authorList>
    </citation>
    <scope>NUCLEOTIDE SEQUENCE</scope>
    <source>
        <strain evidence="11">Rmic-2018</strain>
    </source>
</reference>